<name>A0A2H9TP61_9FUNG</name>
<keyword evidence="4" id="KW-0539">Nucleus</keyword>
<gene>
    <name evidence="5" type="ORF">PSACC_00668</name>
</gene>
<keyword evidence="3 5" id="KW-0647">Proteasome</keyword>
<proteinExistence type="predicted"/>
<protein>
    <submittedName>
        <fullName evidence="5">Proteasome subunit beta type</fullName>
    </submittedName>
</protein>
<keyword evidence="6" id="KW-1185">Reference proteome</keyword>
<dbReference type="GO" id="GO:0061133">
    <property type="term" value="F:endopeptidase activator activity"/>
    <property type="evidence" value="ECO:0007669"/>
    <property type="project" value="EnsemblFungi"/>
</dbReference>
<evidence type="ECO:0000256" key="1">
    <source>
        <dbReference type="ARBA" id="ARBA00004123"/>
    </source>
</evidence>
<comment type="subcellular location">
    <subcellularLocation>
        <location evidence="1">Nucleus</location>
    </subcellularLocation>
</comment>
<dbReference type="PANTHER" id="PTHR32194">
    <property type="entry name" value="METALLOPROTEASE TLDD"/>
    <property type="match status" value="1"/>
</dbReference>
<evidence type="ECO:0000256" key="2">
    <source>
        <dbReference type="ARBA" id="ARBA00022490"/>
    </source>
</evidence>
<reference evidence="5 6" key="1">
    <citation type="submission" date="2016-10" db="EMBL/GenBank/DDBJ databases">
        <title>The genome of Paramicrosporidium saccamoebae is the missing link in understanding Cryptomycota and Microsporidia evolution.</title>
        <authorList>
            <person name="Quandt C.A."/>
            <person name="Beaudet D."/>
            <person name="Corsaro D."/>
            <person name="Michel R."/>
            <person name="Corradi N."/>
            <person name="James T."/>
        </authorList>
    </citation>
    <scope>NUCLEOTIDE SEQUENCE [LARGE SCALE GENOMIC DNA]</scope>
    <source>
        <strain evidence="5 6">KSL3</strain>
    </source>
</reference>
<accession>A0A2H9TP61</accession>
<dbReference type="GO" id="GO:0019774">
    <property type="term" value="C:proteasome core complex, beta-subunit complex"/>
    <property type="evidence" value="ECO:0007669"/>
    <property type="project" value="EnsemblFungi"/>
</dbReference>
<dbReference type="CDD" id="cd03759">
    <property type="entry name" value="proteasome_beta_type_3"/>
    <property type="match status" value="1"/>
</dbReference>
<dbReference type="AlphaFoldDB" id="A0A2H9TP61"/>
<dbReference type="Pfam" id="PF00227">
    <property type="entry name" value="Proteasome"/>
    <property type="match status" value="1"/>
</dbReference>
<dbReference type="GO" id="GO:0005737">
    <property type="term" value="C:cytoplasm"/>
    <property type="evidence" value="ECO:0007669"/>
    <property type="project" value="TreeGrafter"/>
</dbReference>
<dbReference type="OrthoDB" id="204949at2759"/>
<dbReference type="InterPro" id="IPR001353">
    <property type="entry name" value="Proteasome_sua/b"/>
</dbReference>
<dbReference type="Gene3D" id="3.60.20.10">
    <property type="entry name" value="Glutamine Phosphoribosylpyrophosphate, subunit 1, domain 1"/>
    <property type="match status" value="1"/>
</dbReference>
<evidence type="ECO:0000313" key="6">
    <source>
        <dbReference type="Proteomes" id="UP000240830"/>
    </source>
</evidence>
<comment type="caution">
    <text evidence="5">The sequence shown here is derived from an EMBL/GenBank/DDBJ whole genome shotgun (WGS) entry which is preliminary data.</text>
</comment>
<evidence type="ECO:0000256" key="4">
    <source>
        <dbReference type="ARBA" id="ARBA00023242"/>
    </source>
</evidence>
<dbReference type="SUPFAM" id="SSF56235">
    <property type="entry name" value="N-terminal nucleophile aminohydrolases (Ntn hydrolases)"/>
    <property type="match status" value="1"/>
</dbReference>
<evidence type="ECO:0000313" key="5">
    <source>
        <dbReference type="EMBL" id="PJF19524.1"/>
    </source>
</evidence>
<evidence type="ECO:0000256" key="3">
    <source>
        <dbReference type="ARBA" id="ARBA00022942"/>
    </source>
</evidence>
<dbReference type="InterPro" id="IPR029055">
    <property type="entry name" value="Ntn_hydrolases_N"/>
</dbReference>
<dbReference type="EMBL" id="MTSL01000054">
    <property type="protein sequence ID" value="PJF19524.1"/>
    <property type="molecule type" value="Genomic_DNA"/>
</dbReference>
<dbReference type="GO" id="GO:0043161">
    <property type="term" value="P:proteasome-mediated ubiquitin-dependent protein catabolic process"/>
    <property type="evidence" value="ECO:0007669"/>
    <property type="project" value="EnsemblFungi"/>
</dbReference>
<dbReference type="STRING" id="1246581.A0A2H9TP61"/>
<dbReference type="GO" id="GO:0010499">
    <property type="term" value="P:proteasomal ubiquitin-independent protein catabolic process"/>
    <property type="evidence" value="ECO:0007669"/>
    <property type="project" value="EnsemblFungi"/>
</dbReference>
<sequence>MELNGGAIVAMVGKNCVAIASDKRLGQQFLTLSTEFPKLFQGIQQLMSFSSELFEFRTNLYKLREERDISPKAFAHLVSSTLYGKRFGPYFAEPILAGLGGAKGNEPFICSMDLIGCINWAKDFVVAGTAGPQLYGICEALYEPNLEPEQLFECISQCLLNAVDRNALSGWGALVHVIPVKIRNFNAINVVFSMAYAPHSVYWAPLPLISYAMSSSPADNQQVDSSLGWTRGDYRHGGKLVRFRRQLSHQRQFYDVRSACSKAFIPLISAVGFGCAKSK</sequence>
<dbReference type="GO" id="GO:0005634">
    <property type="term" value="C:nucleus"/>
    <property type="evidence" value="ECO:0007669"/>
    <property type="project" value="UniProtKB-SubCell"/>
</dbReference>
<keyword evidence="2" id="KW-0963">Cytoplasm</keyword>
<dbReference type="Proteomes" id="UP000240830">
    <property type="component" value="Unassembled WGS sequence"/>
</dbReference>
<organism evidence="5 6">
    <name type="scientific">Paramicrosporidium saccamoebae</name>
    <dbReference type="NCBI Taxonomy" id="1246581"/>
    <lineage>
        <taxon>Eukaryota</taxon>
        <taxon>Fungi</taxon>
        <taxon>Fungi incertae sedis</taxon>
        <taxon>Cryptomycota</taxon>
        <taxon>Cryptomycota incertae sedis</taxon>
        <taxon>Paramicrosporidium</taxon>
    </lineage>
</organism>
<dbReference type="PANTHER" id="PTHR32194:SF10">
    <property type="entry name" value="PROTEASOME SUBUNIT BETA TYPE-3"/>
    <property type="match status" value="1"/>
</dbReference>
<dbReference type="InterPro" id="IPR033811">
    <property type="entry name" value="Proteasome_beta_3"/>
</dbReference>
<dbReference type="InterPro" id="IPR023333">
    <property type="entry name" value="Proteasome_suB-type"/>
</dbReference>